<evidence type="ECO:0000313" key="11">
    <source>
        <dbReference type="Proteomes" id="UP000242638"/>
    </source>
</evidence>
<comment type="subcellular location">
    <subcellularLocation>
        <location evidence="5">Nucleus inner membrane</location>
        <topology evidence="5">Single-pass type II membrane protein</topology>
    </subcellularLocation>
</comment>
<keyword evidence="3 6" id="KW-0175">Coiled coil</keyword>
<dbReference type="PANTHER" id="PTHR12911">
    <property type="entry name" value="SAD1/UNC-84-LIKE PROTEIN-RELATED"/>
    <property type="match status" value="1"/>
</dbReference>
<dbReference type="STRING" id="8081.ENSPREP00000000229"/>
<reference evidence="11" key="1">
    <citation type="submission" date="2013-11" db="EMBL/GenBank/DDBJ databases">
        <title>The genomic landscape of the Guanapo guppy.</title>
        <authorList>
            <person name="Kuenstner A."/>
            <person name="Dreyer C."/>
        </authorList>
    </citation>
    <scope>NUCLEOTIDE SEQUENCE</scope>
    <source>
        <strain evidence="11">Guanapo</strain>
    </source>
</reference>
<feature type="coiled-coil region" evidence="6">
    <location>
        <begin position="395"/>
        <end position="422"/>
    </location>
</feature>
<keyword evidence="11" id="KW-1185">Reference proteome</keyword>
<feature type="compositionally biased region" description="Low complexity" evidence="7">
    <location>
        <begin position="193"/>
        <end position="205"/>
    </location>
</feature>
<dbReference type="GO" id="GO:0043495">
    <property type="term" value="F:protein-membrane adaptor activity"/>
    <property type="evidence" value="ECO:0007669"/>
    <property type="project" value="TreeGrafter"/>
</dbReference>
<reference evidence="10" key="2">
    <citation type="submission" date="2025-08" db="UniProtKB">
        <authorList>
            <consortium name="Ensembl"/>
        </authorList>
    </citation>
    <scope>IDENTIFICATION</scope>
    <source>
        <strain evidence="10">Guanapo</strain>
    </source>
</reference>
<evidence type="ECO:0000256" key="4">
    <source>
        <dbReference type="ARBA" id="ARBA00023136"/>
    </source>
</evidence>
<dbReference type="Gene3D" id="2.60.120.260">
    <property type="entry name" value="Galactose-binding domain-like"/>
    <property type="match status" value="1"/>
</dbReference>
<organism evidence="10 11">
    <name type="scientific">Poecilia reticulata</name>
    <name type="common">Guppy</name>
    <name type="synonym">Acanthophacelus reticulatus</name>
    <dbReference type="NCBI Taxonomy" id="8081"/>
    <lineage>
        <taxon>Eukaryota</taxon>
        <taxon>Metazoa</taxon>
        <taxon>Chordata</taxon>
        <taxon>Craniata</taxon>
        <taxon>Vertebrata</taxon>
        <taxon>Euteleostomi</taxon>
        <taxon>Actinopterygii</taxon>
        <taxon>Neopterygii</taxon>
        <taxon>Teleostei</taxon>
        <taxon>Neoteleostei</taxon>
        <taxon>Acanthomorphata</taxon>
        <taxon>Ovalentaria</taxon>
        <taxon>Atherinomorphae</taxon>
        <taxon>Cyprinodontiformes</taxon>
        <taxon>Poeciliidae</taxon>
        <taxon>Poeciliinae</taxon>
        <taxon>Poecilia</taxon>
    </lineage>
</organism>
<feature type="compositionally biased region" description="Polar residues" evidence="7">
    <location>
        <begin position="171"/>
        <end position="187"/>
    </location>
</feature>
<dbReference type="GO" id="GO:0005637">
    <property type="term" value="C:nuclear inner membrane"/>
    <property type="evidence" value="ECO:0007669"/>
    <property type="project" value="UniProtKB-SubCell"/>
</dbReference>
<evidence type="ECO:0000259" key="9">
    <source>
        <dbReference type="PROSITE" id="PS51469"/>
    </source>
</evidence>
<evidence type="ECO:0000256" key="6">
    <source>
        <dbReference type="SAM" id="Coils"/>
    </source>
</evidence>
<feature type="transmembrane region" description="Helical" evidence="8">
    <location>
        <begin position="275"/>
        <end position="301"/>
    </location>
</feature>
<dbReference type="AlphaFoldDB" id="A0A3P9MSM8"/>
<dbReference type="FunFam" id="2.60.120.260:FF:000009">
    <property type="entry name" value="SUN domain-containing protein 1 isoform X1"/>
    <property type="match status" value="1"/>
</dbReference>
<dbReference type="InterPro" id="IPR045119">
    <property type="entry name" value="SUN1-5"/>
</dbReference>
<dbReference type="InterPro" id="IPR012919">
    <property type="entry name" value="SUN_dom"/>
</dbReference>
<evidence type="ECO:0000256" key="7">
    <source>
        <dbReference type="SAM" id="MobiDB-lite"/>
    </source>
</evidence>
<dbReference type="Ensembl" id="ENSPRET00000000253.1">
    <property type="protein sequence ID" value="ENSPREP00000000229.1"/>
    <property type="gene ID" value="ENSPREG00000000187.1"/>
</dbReference>
<evidence type="ECO:0000313" key="10">
    <source>
        <dbReference type="Ensembl" id="ENSPREP00000000229.1"/>
    </source>
</evidence>
<feature type="region of interest" description="Disordered" evidence="7">
    <location>
        <begin position="93"/>
        <end position="234"/>
    </location>
</feature>
<keyword evidence="4 8" id="KW-0472">Membrane</keyword>
<dbReference type="GeneTree" id="ENSGT00940000160024"/>
<feature type="compositionally biased region" description="Basic residues" evidence="7">
    <location>
        <begin position="94"/>
        <end position="105"/>
    </location>
</feature>
<keyword evidence="1 8" id="KW-0812">Transmembrane</keyword>
<dbReference type="Bgee" id="ENSPREG00000000187">
    <property type="expression patterns" value="Expressed in caudal fin and 1 other cell type or tissue"/>
</dbReference>
<proteinExistence type="predicted"/>
<dbReference type="PROSITE" id="PS51469">
    <property type="entry name" value="SUN"/>
    <property type="match status" value="1"/>
</dbReference>
<dbReference type="GO" id="GO:0034993">
    <property type="term" value="C:meiotic nuclear membrane microtubule tethering complex"/>
    <property type="evidence" value="ECO:0007669"/>
    <property type="project" value="TreeGrafter"/>
</dbReference>
<feature type="compositionally biased region" description="Low complexity" evidence="7">
    <location>
        <begin position="106"/>
        <end position="116"/>
    </location>
</feature>
<dbReference type="Pfam" id="PF07738">
    <property type="entry name" value="Sad1_UNC"/>
    <property type="match status" value="1"/>
</dbReference>
<evidence type="ECO:0000256" key="8">
    <source>
        <dbReference type="SAM" id="Phobius"/>
    </source>
</evidence>
<evidence type="ECO:0000256" key="3">
    <source>
        <dbReference type="ARBA" id="ARBA00023054"/>
    </source>
</evidence>
<reference evidence="10" key="3">
    <citation type="submission" date="2025-09" db="UniProtKB">
        <authorList>
            <consortium name="Ensembl"/>
        </authorList>
    </citation>
    <scope>IDENTIFICATION</scope>
    <source>
        <strain evidence="10">Guanapo</strain>
    </source>
</reference>
<evidence type="ECO:0000256" key="1">
    <source>
        <dbReference type="ARBA" id="ARBA00022692"/>
    </source>
</evidence>
<dbReference type="PANTHER" id="PTHR12911:SF22">
    <property type="entry name" value="SUN DOMAIN-CONTAINING PROTEIN 2"/>
    <property type="match status" value="1"/>
</dbReference>
<feature type="domain" description="SUN" evidence="9">
    <location>
        <begin position="482"/>
        <end position="644"/>
    </location>
</feature>
<accession>A0A3P9MSM8</accession>
<dbReference type="Proteomes" id="UP000242638">
    <property type="component" value="Unassembled WGS sequence"/>
</dbReference>
<name>A0A3P9MSM8_POERE</name>
<evidence type="ECO:0000256" key="5">
    <source>
        <dbReference type="ARBA" id="ARBA00037816"/>
    </source>
</evidence>
<feature type="compositionally biased region" description="Pro residues" evidence="7">
    <location>
        <begin position="146"/>
        <end position="158"/>
    </location>
</feature>
<sequence>MCMRAVIQTSCLLGRDCHSFPFCHHLPLFFSQCCSCARLHIRTHVSDFRIPANFDQVMARRSSRLVSGGYYHSDEESDSSSVTNISYRENPVKVFKKKSGGRRSASRTSSNCSSASPETPVPEPGLTAGSAPTLSPLRSVTFAPTSPTPRPALTPSPPQNHTSKRCYSMTPERSSSPGHCSTGLQPRSKNKEQSQSGVDSSGYSSAEGPYRKPSPAPSTTRTLPGNSGAAPSPGYRSRISGAFSNLMNSASVMAAHAHRKVLHLTSSVRDRTKKALLLALLLLIILLCIWLLLPFFTSFVIRTQPGIQPSTFHTTVVDPDVVSAAVQAKMQDFLVALQLKQEQLLCQLKEKLQLDVDFLKAKIESDSDIRRLLQQEVSGLGKQMDNHQLDSRSTAASLSLKIQTLETQNAKLSQELSSMQATPPPDSAHNKLTPELQQAMEKWLTDRIKEQKTNKLEFKMDCTGCRRPEADKMPDFALETQGASIVSTRCSETYRIRSACFVVFGFPLWYPSESPRTVIQGYPVLLPGKCWAFHGVQGTLVISLSHPIRISHVTLDHLPRYNSPTGHIDSAPKDFEVYGLKNDTEEGTLLGKFFYDEDGESTQTFKLPNPSDEVYRFVELRVLSNWGHVEYTCLYRFRVHGKLAAHV</sequence>
<dbReference type="OMA" id="EAKMQHV"/>
<evidence type="ECO:0000256" key="2">
    <source>
        <dbReference type="ARBA" id="ARBA00022989"/>
    </source>
</evidence>
<keyword evidence="2 8" id="KW-1133">Transmembrane helix</keyword>
<protein>
    <submittedName>
        <fullName evidence="10">Sad1 and UNC84 domain containing 2</fullName>
    </submittedName>
</protein>